<gene>
    <name evidence="2" type="ORF">MYCFIDRAFT_85937</name>
</gene>
<dbReference type="GeneID" id="19342401"/>
<feature type="region of interest" description="Disordered" evidence="1">
    <location>
        <begin position="218"/>
        <end position="321"/>
    </location>
</feature>
<dbReference type="EMBL" id="KB446555">
    <property type="protein sequence ID" value="EME88039.1"/>
    <property type="molecule type" value="Genomic_DNA"/>
</dbReference>
<evidence type="ECO:0000313" key="3">
    <source>
        <dbReference type="Proteomes" id="UP000016932"/>
    </source>
</evidence>
<name>N1Q6K2_PSEFD</name>
<feature type="region of interest" description="Disordered" evidence="1">
    <location>
        <begin position="333"/>
        <end position="389"/>
    </location>
</feature>
<evidence type="ECO:0000256" key="1">
    <source>
        <dbReference type="SAM" id="MobiDB-lite"/>
    </source>
</evidence>
<keyword evidence="3" id="KW-1185">Reference proteome</keyword>
<organism evidence="2 3">
    <name type="scientific">Pseudocercospora fijiensis (strain CIRAD86)</name>
    <name type="common">Black leaf streak disease fungus</name>
    <name type="synonym">Mycosphaerella fijiensis</name>
    <dbReference type="NCBI Taxonomy" id="383855"/>
    <lineage>
        <taxon>Eukaryota</taxon>
        <taxon>Fungi</taxon>
        <taxon>Dikarya</taxon>
        <taxon>Ascomycota</taxon>
        <taxon>Pezizomycotina</taxon>
        <taxon>Dothideomycetes</taxon>
        <taxon>Dothideomycetidae</taxon>
        <taxon>Mycosphaerellales</taxon>
        <taxon>Mycosphaerellaceae</taxon>
        <taxon>Pseudocercospora</taxon>
    </lineage>
</organism>
<sequence>MADNDAFTEREQKVMALAWQCFAEQPKIDFEKLARLSGYTNVRSASNAWGAIKKKLASQASKFGAGDSDVNGDNESSATPKTTPKATPKKRGKKAADEDDGEETPAKKTKGRKGKATPKKADTDEDSAEGAPVVKAETESDDDGLLRQVQVLAGLLAIQKRQSTCMRGLESGRLQCIVTTQEAKKGLTLIVSVLQVNLDPPHEHHSIKKKIDALSEGAAMKGGSNGANEGSETGAAATPSKASGKKRKSDAIKTEGEDDDDAEAEGTPAKTPKKGRKSSTKVQGKASAATEEDGEKDEGQEMPSDDVKSEPNEQSANPAVRELPTCLITSLPRRTAQQDQHRDHSLSPPSKAGGHSDGPNPRQPVSPPLSPAPSTLPSPSPVVPPSRGSCVFNDHTDPAVYEFSKIRNFTFMELMESSNYITGSIIGRIRIKPAESDQTADLKLSVTYATTGPWKVERPAYYMTDDKFVLQLPELKSMSTTSTQSRACLGVHVDMEIKNGLRLENWELASGNLDVTIADGLFNRKPGEEKLSVFDVNKHSIFNLIRGTISAEHWSSRETEIDVISGSIKGNFALRDLLSLKTHSGSVRVNADPKDADPENIKPANFLVATSSGSVRVEFPTKDLPLREYQTRIETQSGSVGGTYILGVFTSFHTQSGSVKPRLIPVFNSTTPSQLHIDTQSASQTISILTPHQYPGAFAQLLMEHKYTSSSGSLHLTYPQEWEGYIEGETVSGSIHVKGKDVHVLSQGRVGHVYEHFVARKGFGQGRVGFKTSSGSVNIQVGDL</sequence>
<feature type="compositionally biased region" description="Pro residues" evidence="1">
    <location>
        <begin position="361"/>
        <end position="384"/>
    </location>
</feature>
<feature type="compositionally biased region" description="Basic residues" evidence="1">
    <location>
        <begin position="107"/>
        <end position="118"/>
    </location>
</feature>
<dbReference type="KEGG" id="pfj:MYCFIDRAFT_85937"/>
<dbReference type="VEuPathDB" id="FungiDB:MYCFIDRAFT_85937"/>
<dbReference type="HOGENOM" id="CLU_357569_0_0_1"/>
<protein>
    <submittedName>
        <fullName evidence="2">Uncharacterized protein</fullName>
    </submittedName>
</protein>
<dbReference type="eggNOG" id="ENOG502S7KB">
    <property type="taxonomic scope" value="Eukaryota"/>
</dbReference>
<feature type="compositionally biased region" description="Acidic residues" evidence="1">
    <location>
        <begin position="290"/>
        <end position="304"/>
    </location>
</feature>
<accession>N1Q6K2</accession>
<evidence type="ECO:0000313" key="2">
    <source>
        <dbReference type="EMBL" id="EME88039.1"/>
    </source>
</evidence>
<dbReference type="AlphaFoldDB" id="N1Q6K2"/>
<dbReference type="STRING" id="383855.N1Q6K2"/>
<reference evidence="2 3" key="1">
    <citation type="journal article" date="2012" name="PLoS Pathog.">
        <title>Diverse lifestyles and strategies of plant pathogenesis encoded in the genomes of eighteen Dothideomycetes fungi.</title>
        <authorList>
            <person name="Ohm R.A."/>
            <person name="Feau N."/>
            <person name="Henrissat B."/>
            <person name="Schoch C.L."/>
            <person name="Horwitz B.A."/>
            <person name="Barry K.W."/>
            <person name="Condon B.J."/>
            <person name="Copeland A.C."/>
            <person name="Dhillon B."/>
            <person name="Glaser F."/>
            <person name="Hesse C.N."/>
            <person name="Kosti I."/>
            <person name="LaButti K."/>
            <person name="Lindquist E.A."/>
            <person name="Lucas S."/>
            <person name="Salamov A.A."/>
            <person name="Bradshaw R.E."/>
            <person name="Ciuffetti L."/>
            <person name="Hamelin R.C."/>
            <person name="Kema G.H.J."/>
            <person name="Lawrence C."/>
            <person name="Scott J.A."/>
            <person name="Spatafora J.W."/>
            <person name="Turgeon B.G."/>
            <person name="de Wit P.J.G.M."/>
            <person name="Zhong S."/>
            <person name="Goodwin S.B."/>
            <person name="Grigoriev I.V."/>
        </authorList>
    </citation>
    <scope>NUCLEOTIDE SEQUENCE [LARGE SCALE GENOMIC DNA]</scope>
    <source>
        <strain evidence="2 3">CIRAD86</strain>
    </source>
</reference>
<dbReference type="RefSeq" id="XP_007920635.1">
    <property type="nucleotide sequence ID" value="XM_007922444.1"/>
</dbReference>
<dbReference type="OrthoDB" id="3539644at2759"/>
<proteinExistence type="predicted"/>
<feature type="region of interest" description="Disordered" evidence="1">
    <location>
        <begin position="57"/>
        <end position="142"/>
    </location>
</feature>
<dbReference type="Proteomes" id="UP000016932">
    <property type="component" value="Unassembled WGS sequence"/>
</dbReference>